<dbReference type="Proteomes" id="UP001321475">
    <property type="component" value="Chromosome"/>
</dbReference>
<feature type="transmembrane region" description="Helical" evidence="1">
    <location>
        <begin position="124"/>
        <end position="147"/>
    </location>
</feature>
<evidence type="ECO:0000256" key="1">
    <source>
        <dbReference type="SAM" id="Phobius"/>
    </source>
</evidence>
<keyword evidence="3" id="KW-1185">Reference proteome</keyword>
<reference evidence="3" key="1">
    <citation type="journal article" date="2019" name="Int. J. Syst. Evol. Microbiol.">
        <title>The Global Catalogue of Microorganisms (GCM) 10K type strain sequencing project: providing services to taxonomists for standard genome sequencing and annotation.</title>
        <authorList>
            <consortium name="The Broad Institute Genomics Platform"/>
            <consortium name="The Broad Institute Genome Sequencing Center for Infectious Disease"/>
            <person name="Wu L."/>
            <person name="Ma J."/>
        </authorList>
    </citation>
    <scope>NUCLEOTIDE SEQUENCE [LARGE SCALE GENOMIC DNA]</scope>
    <source>
        <strain evidence="3">NBRC 108565</strain>
    </source>
</reference>
<dbReference type="EMBL" id="AP027729">
    <property type="protein sequence ID" value="BDZ42284.1"/>
    <property type="molecule type" value="Genomic_DNA"/>
</dbReference>
<sequence length="285" mass="30872">MLSDDRAETGGLEGPRGDCRRRGNAHAACWDLLRGDDVVLGHKLGTMGWGGRWCSSAIGYRYAKRARKVLSTGTSRARSLLVLVAPRALIAEVGQEGYGANSPARLLGICAIVDDDLAVTTSDIIGIVTGAATVAAAVFAGVQIVHLRREQAHARRLETEGVSVSWEFLESPAGPGRDGTAVWLVGFTLHNPGRLPIDSVEIVLHLPFEVRRVRFDGRREVATDRLSLEHSVLRGGATRTWERRLEATYVDGGWLRSVRGAVTFLDADGATQSNTWPRSRAVTRA</sequence>
<keyword evidence="1" id="KW-1133">Transmembrane helix</keyword>
<proteinExistence type="predicted"/>
<name>A0ABM8G2L4_9CELL</name>
<keyword evidence="1" id="KW-0812">Transmembrane</keyword>
<evidence type="ECO:0000313" key="3">
    <source>
        <dbReference type="Proteomes" id="UP001321475"/>
    </source>
</evidence>
<protein>
    <submittedName>
        <fullName evidence="2">Uncharacterized protein</fullName>
    </submittedName>
</protein>
<keyword evidence="1" id="KW-0472">Membrane</keyword>
<gene>
    <name evidence="2" type="ORF">GCM10025865_15830</name>
</gene>
<accession>A0ABM8G2L4</accession>
<organism evidence="2 3">
    <name type="scientific">Paraoerskovia sediminicola</name>
    <dbReference type="NCBI Taxonomy" id="1138587"/>
    <lineage>
        <taxon>Bacteria</taxon>
        <taxon>Bacillati</taxon>
        <taxon>Actinomycetota</taxon>
        <taxon>Actinomycetes</taxon>
        <taxon>Micrococcales</taxon>
        <taxon>Cellulomonadaceae</taxon>
        <taxon>Paraoerskovia</taxon>
    </lineage>
</organism>
<evidence type="ECO:0000313" key="2">
    <source>
        <dbReference type="EMBL" id="BDZ42284.1"/>
    </source>
</evidence>